<protein>
    <submittedName>
        <fullName evidence="2">Ovule protein</fullName>
    </submittedName>
</protein>
<name>A0AC35UH23_9BILA</name>
<accession>A0AC35UH23</accession>
<dbReference type="WBParaSite" id="RSKR_0001147500.1">
    <property type="protein sequence ID" value="RSKR_0001147500.1"/>
    <property type="gene ID" value="RSKR_0001147500"/>
</dbReference>
<reference evidence="2" key="1">
    <citation type="submission" date="2016-11" db="UniProtKB">
        <authorList>
            <consortium name="WormBaseParasite"/>
        </authorList>
    </citation>
    <scope>IDENTIFICATION</scope>
    <source>
        <strain evidence="2">KR3021</strain>
    </source>
</reference>
<proteinExistence type="predicted"/>
<organism evidence="1 2">
    <name type="scientific">Rhabditophanes sp. KR3021</name>
    <dbReference type="NCBI Taxonomy" id="114890"/>
    <lineage>
        <taxon>Eukaryota</taxon>
        <taxon>Metazoa</taxon>
        <taxon>Ecdysozoa</taxon>
        <taxon>Nematoda</taxon>
        <taxon>Chromadorea</taxon>
        <taxon>Rhabditida</taxon>
        <taxon>Tylenchina</taxon>
        <taxon>Panagrolaimomorpha</taxon>
        <taxon>Strongyloidoidea</taxon>
        <taxon>Alloionematidae</taxon>
        <taxon>Rhabditophanes</taxon>
    </lineage>
</organism>
<sequence length="85" mass="9610">MSKRTGSSQSTLSSCIKKTKLEVIDISSEKVDENKMEPSVLEHAKEESIVGPVSNLDLDEDEKGEVHDRLEDFMKPDEAYLVERQ</sequence>
<dbReference type="Proteomes" id="UP000095286">
    <property type="component" value="Unplaced"/>
</dbReference>
<evidence type="ECO:0000313" key="1">
    <source>
        <dbReference type="Proteomes" id="UP000095286"/>
    </source>
</evidence>
<evidence type="ECO:0000313" key="2">
    <source>
        <dbReference type="WBParaSite" id="RSKR_0001147500.1"/>
    </source>
</evidence>